<feature type="domain" description="Partial AB-hydrolase lipase" evidence="8">
    <location>
        <begin position="413"/>
        <end position="464"/>
    </location>
</feature>
<evidence type="ECO:0000256" key="2">
    <source>
        <dbReference type="ARBA" id="ARBA00022729"/>
    </source>
</evidence>
<keyword evidence="2" id="KW-0732">Signal</keyword>
<dbReference type="EMBL" id="JAYRBN010000116">
    <property type="protein sequence ID" value="KAL2721859.1"/>
    <property type="molecule type" value="Genomic_DNA"/>
</dbReference>
<sequence>MRKIFVYFFNIYTLVKMIVCLEIVSINDEQMEKYMFDNYIQFNRELNPDINLSTDKLIKKYGYSSETHVVITEDGYLLTLHRISGKSGSHPILIQHGLLTSSADWVISGPKKGLAYLLADEGYDVWLGNFRGNTYSRAHKSLSTKDPRFWNFSWHEMGIYDLPAMISYITNLKQSNLTYIGHSMGTTALYVMSIMRQDIANKVQMAFSLGPAIYVTHMKSPIRFLAPFSRNLQFLAKFLGQNEFLPHSNLINFLAKFGCDLTSLGTTICSNIIFLIAGFDKPQMNTTLLPVILGHAPAGSSTKAVIHYMQEVNSGKFRQFDYGLLKNLKIYNSIEPPDYNISKISVPIAIYYAENDWLVDVVDVFQLSKELKNVVDMYKIPYKNFNHLDFMWAIEAPKLVYSRILKTLKARGHIIRRYGYPSEAHYISTEDGYFLTLHRIPGKSKSSPVLLQHGLFCSSAHWVFTGPKNSLAFVLADHGYDVWLGNYRGNIYSKAHKYLSTSDSKFWEFSVHEHGIYDIPAMISYITRLTKNNVTYIGHSMGSTGFYIMSILRPNIASRVQLMFSLAPVAYMNHLNSPINIITPITSNLSMMLHYFGEGEVFPLNNAVMFFSRYFCNSGAMAHKVCSIVLNMLSGFDKSQYNDTLLPVIFGHTPAGTSYKVINHYNQEIFSGKFRQYDYGSEQNLKVYNSTEPPDYDTSKISVPMVLYYAENDFLSDVTDVLKLSKELKYLVDNYKIPFKKFTHLDFLFAPQAPQLFHKRLLQTMKKFVT</sequence>
<dbReference type="GO" id="GO:0016042">
    <property type="term" value="P:lipid catabolic process"/>
    <property type="evidence" value="ECO:0007669"/>
    <property type="project" value="UniProtKB-KW"/>
</dbReference>
<dbReference type="AlphaFoldDB" id="A0ABD2AML1"/>
<dbReference type="InterPro" id="IPR029058">
    <property type="entry name" value="AB_hydrolase_fold"/>
</dbReference>
<reference evidence="9 10" key="1">
    <citation type="journal article" date="2024" name="Ann. Entomol. Soc. Am.">
        <title>Genomic analyses of the southern and eastern yellowjacket wasps (Hymenoptera: Vespidae) reveal evolutionary signatures of social life.</title>
        <authorList>
            <person name="Catto M.A."/>
            <person name="Caine P.B."/>
            <person name="Orr S.E."/>
            <person name="Hunt B.G."/>
            <person name="Goodisman M.A.D."/>
        </authorList>
    </citation>
    <scope>NUCLEOTIDE SEQUENCE [LARGE SCALE GENOMIC DNA]</scope>
    <source>
        <strain evidence="9">232</strain>
        <tissue evidence="9">Head and thorax</tissue>
    </source>
</reference>
<dbReference type="Gene3D" id="3.40.50.1820">
    <property type="entry name" value="alpha/beta hydrolase"/>
    <property type="match status" value="2"/>
</dbReference>
<dbReference type="SUPFAM" id="SSF53474">
    <property type="entry name" value="alpha/beta-Hydrolases"/>
    <property type="match status" value="2"/>
</dbReference>
<feature type="transmembrane region" description="Helical" evidence="7">
    <location>
        <begin position="7"/>
        <end position="26"/>
    </location>
</feature>
<evidence type="ECO:0000313" key="10">
    <source>
        <dbReference type="Proteomes" id="UP001607303"/>
    </source>
</evidence>
<evidence type="ECO:0000256" key="3">
    <source>
        <dbReference type="ARBA" id="ARBA00022801"/>
    </source>
</evidence>
<evidence type="ECO:0000256" key="7">
    <source>
        <dbReference type="SAM" id="Phobius"/>
    </source>
</evidence>
<keyword evidence="10" id="KW-1185">Reference proteome</keyword>
<protein>
    <submittedName>
        <fullName evidence="9">Lipase 3-like</fullName>
    </submittedName>
</protein>
<keyword evidence="4" id="KW-0442">Lipid degradation</keyword>
<organism evidence="9 10">
    <name type="scientific">Vespula maculifrons</name>
    <name type="common">Eastern yellow jacket</name>
    <name type="synonym">Wasp</name>
    <dbReference type="NCBI Taxonomy" id="7453"/>
    <lineage>
        <taxon>Eukaryota</taxon>
        <taxon>Metazoa</taxon>
        <taxon>Ecdysozoa</taxon>
        <taxon>Arthropoda</taxon>
        <taxon>Hexapoda</taxon>
        <taxon>Insecta</taxon>
        <taxon>Pterygota</taxon>
        <taxon>Neoptera</taxon>
        <taxon>Endopterygota</taxon>
        <taxon>Hymenoptera</taxon>
        <taxon>Apocrita</taxon>
        <taxon>Aculeata</taxon>
        <taxon>Vespoidea</taxon>
        <taxon>Vespidae</taxon>
        <taxon>Vespinae</taxon>
        <taxon>Vespula</taxon>
    </lineage>
</organism>
<evidence type="ECO:0000256" key="1">
    <source>
        <dbReference type="ARBA" id="ARBA00010701"/>
    </source>
</evidence>
<evidence type="ECO:0000256" key="4">
    <source>
        <dbReference type="ARBA" id="ARBA00022963"/>
    </source>
</evidence>
<accession>A0ABD2AML1</accession>
<comment type="similarity">
    <text evidence="1">Belongs to the AB hydrolase superfamily. Lipase family.</text>
</comment>
<dbReference type="PANTHER" id="PTHR11005">
    <property type="entry name" value="LYSOSOMAL ACID LIPASE-RELATED"/>
    <property type="match status" value="1"/>
</dbReference>
<gene>
    <name evidence="9" type="ORF">V1477_020679</name>
</gene>
<proteinExistence type="inferred from homology"/>
<keyword evidence="7" id="KW-0472">Membrane</keyword>
<evidence type="ECO:0000259" key="8">
    <source>
        <dbReference type="Pfam" id="PF04083"/>
    </source>
</evidence>
<keyword evidence="5" id="KW-0443">Lipid metabolism</keyword>
<dbReference type="FunFam" id="3.40.50.1820:FF:000021">
    <property type="entry name" value="Lipase"/>
    <property type="match status" value="2"/>
</dbReference>
<comment type="caution">
    <text evidence="9">The sequence shown here is derived from an EMBL/GenBank/DDBJ whole genome shotgun (WGS) entry which is preliminary data.</text>
</comment>
<keyword evidence="7" id="KW-0812">Transmembrane</keyword>
<evidence type="ECO:0000256" key="5">
    <source>
        <dbReference type="ARBA" id="ARBA00023098"/>
    </source>
</evidence>
<name>A0ABD2AML1_VESMC</name>
<dbReference type="Proteomes" id="UP001607303">
    <property type="component" value="Unassembled WGS sequence"/>
</dbReference>
<evidence type="ECO:0000313" key="9">
    <source>
        <dbReference type="EMBL" id="KAL2721859.1"/>
    </source>
</evidence>
<dbReference type="InterPro" id="IPR006693">
    <property type="entry name" value="AB_hydrolase_lipase"/>
</dbReference>
<keyword evidence="3" id="KW-0378">Hydrolase</keyword>
<feature type="domain" description="Partial AB-hydrolase lipase" evidence="8">
    <location>
        <begin position="56"/>
        <end position="108"/>
    </location>
</feature>
<dbReference type="GO" id="GO:0016787">
    <property type="term" value="F:hydrolase activity"/>
    <property type="evidence" value="ECO:0007669"/>
    <property type="project" value="UniProtKB-KW"/>
</dbReference>
<keyword evidence="7" id="KW-1133">Transmembrane helix</keyword>
<dbReference type="Pfam" id="PF04083">
    <property type="entry name" value="Abhydro_lipase"/>
    <property type="match status" value="2"/>
</dbReference>
<evidence type="ECO:0000256" key="6">
    <source>
        <dbReference type="ARBA" id="ARBA00023180"/>
    </source>
</evidence>
<keyword evidence="6" id="KW-0325">Glycoprotein</keyword>